<organism evidence="1 2">
    <name type="scientific">Trifolium pratense</name>
    <name type="common">Red clover</name>
    <dbReference type="NCBI Taxonomy" id="57577"/>
    <lineage>
        <taxon>Eukaryota</taxon>
        <taxon>Viridiplantae</taxon>
        <taxon>Streptophyta</taxon>
        <taxon>Embryophyta</taxon>
        <taxon>Tracheophyta</taxon>
        <taxon>Spermatophyta</taxon>
        <taxon>Magnoliopsida</taxon>
        <taxon>eudicotyledons</taxon>
        <taxon>Gunneridae</taxon>
        <taxon>Pentapetalae</taxon>
        <taxon>rosids</taxon>
        <taxon>fabids</taxon>
        <taxon>Fabales</taxon>
        <taxon>Fabaceae</taxon>
        <taxon>Papilionoideae</taxon>
        <taxon>50 kb inversion clade</taxon>
        <taxon>NPAAA clade</taxon>
        <taxon>Hologalegina</taxon>
        <taxon>IRL clade</taxon>
        <taxon>Trifolieae</taxon>
        <taxon>Trifolium</taxon>
    </lineage>
</organism>
<protein>
    <submittedName>
        <fullName evidence="1">Uncharacterized protein</fullName>
    </submittedName>
</protein>
<proteinExistence type="predicted"/>
<dbReference type="Proteomes" id="UP001177021">
    <property type="component" value="Unassembled WGS sequence"/>
</dbReference>
<keyword evidence="2" id="KW-1185">Reference proteome</keyword>
<name>A0ACB0IEK0_TRIPR</name>
<sequence>MISKDLRQFQMTFDFLLHRLPQTFVVLWVVTLPPLYHVHVNAFQAKQLNQAEGCDFSQGQWVVDESYYPLYDASSDCPFIVQGFDCLINGRPDQDYLKYRWKPSACDLPRFDGVKFLETYRGKKITFVGDSISDNTWQSLACLLHIAVPESKYTLTRLTKHLSMFLFEEYQVTIMWVKDGYLVDAFRDTEKGRILKLDSITSWDMWNGDVLIFNTYHWWFHTGQTPTYFQVGNEIIDMDNMEAYRIGLTTWSNWVDSNIDPSKTTVIFQGIAAAHSGENHCINQTLPEEGSMPTYPGVDIVKSVLSNMKNQVYWLDITLQTQLRIDGHPSIYTGRGTSYEDCSHWCLAGAPDTWNEILYAVLLRN</sequence>
<reference evidence="1" key="1">
    <citation type="submission" date="2023-10" db="EMBL/GenBank/DDBJ databases">
        <authorList>
            <person name="Rodriguez Cubillos JULIANA M."/>
            <person name="De Vega J."/>
        </authorList>
    </citation>
    <scope>NUCLEOTIDE SEQUENCE</scope>
</reference>
<dbReference type="EMBL" id="CASHSV030000001">
    <property type="protein sequence ID" value="CAJ2630738.1"/>
    <property type="molecule type" value="Genomic_DNA"/>
</dbReference>
<comment type="caution">
    <text evidence="1">The sequence shown here is derived from an EMBL/GenBank/DDBJ whole genome shotgun (WGS) entry which is preliminary data.</text>
</comment>
<evidence type="ECO:0000313" key="1">
    <source>
        <dbReference type="EMBL" id="CAJ2630738.1"/>
    </source>
</evidence>
<gene>
    <name evidence="1" type="ORF">MILVUS5_LOCUS2463</name>
</gene>
<accession>A0ACB0IEK0</accession>
<evidence type="ECO:0000313" key="2">
    <source>
        <dbReference type="Proteomes" id="UP001177021"/>
    </source>
</evidence>